<dbReference type="PANTHER" id="PTHR36408">
    <property type="entry name" value="TRANSMEMBRANE PROTEIN"/>
    <property type="match status" value="1"/>
</dbReference>
<accession>A0A7J7MB07</accession>
<comment type="caution">
    <text evidence="2">The sequence shown here is derived from an EMBL/GenBank/DDBJ whole genome shotgun (WGS) entry which is preliminary data.</text>
</comment>
<dbReference type="PANTHER" id="PTHR36408:SF1">
    <property type="entry name" value="TRANSMEMBRANE PROTEIN"/>
    <property type="match status" value="1"/>
</dbReference>
<evidence type="ECO:0008006" key="4">
    <source>
        <dbReference type="Google" id="ProtNLM"/>
    </source>
</evidence>
<dbReference type="AlphaFoldDB" id="A0A7J7MB07"/>
<dbReference type="OrthoDB" id="2020732at2759"/>
<dbReference type="EMBL" id="JACGCM010001655">
    <property type="protein sequence ID" value="KAF6152073.1"/>
    <property type="molecule type" value="Genomic_DNA"/>
</dbReference>
<proteinExistence type="predicted"/>
<feature type="transmembrane region" description="Helical" evidence="1">
    <location>
        <begin position="137"/>
        <end position="155"/>
    </location>
</feature>
<sequence length="260" mass="28851">MCITPQNLIANSKSPNHHLLFNSSHIHVESLKTNPYFLTTTTLSLSSNPQFEALTHKSSNPWLNCYTSSPQRRRRAIRVGATVQRAVDDGDRIFDAFLSIVEVLCLVPSVVISIGGVGWYVVLGSKKAVMGVLGEKVFVWWAALLVGAVVVGGLIRRRQWRRICRDMGGSGGGESCNVVYRVERLEEDLKSSVAIIRVLSRQLEKLGIRFRVTRKALKEPLSETAALAQKNSEATRALAIQEDLLEKELGEIQKVLLAMQ</sequence>
<gene>
    <name evidence="2" type="ORF">GIB67_031395</name>
</gene>
<dbReference type="Proteomes" id="UP000541444">
    <property type="component" value="Unassembled WGS sequence"/>
</dbReference>
<protein>
    <recommendedName>
        <fullName evidence="4">Transmembrane protein</fullName>
    </recommendedName>
</protein>
<feature type="non-terminal residue" evidence="2">
    <location>
        <position position="1"/>
    </location>
</feature>
<keyword evidence="1" id="KW-0472">Membrane</keyword>
<evidence type="ECO:0000313" key="2">
    <source>
        <dbReference type="EMBL" id="KAF6152073.1"/>
    </source>
</evidence>
<feature type="transmembrane region" description="Helical" evidence="1">
    <location>
        <begin position="100"/>
        <end position="122"/>
    </location>
</feature>
<keyword evidence="1" id="KW-0812">Transmembrane</keyword>
<keyword evidence="1" id="KW-1133">Transmembrane helix</keyword>
<dbReference type="GO" id="GO:0009941">
    <property type="term" value="C:chloroplast envelope"/>
    <property type="evidence" value="ECO:0007669"/>
    <property type="project" value="TreeGrafter"/>
</dbReference>
<reference evidence="2 3" key="1">
    <citation type="journal article" date="2020" name="IScience">
        <title>Genome Sequencing of the Endangered Kingdonia uniflora (Circaeasteraceae, Ranunculales) Reveals Potential Mechanisms of Evolutionary Specialization.</title>
        <authorList>
            <person name="Sun Y."/>
            <person name="Deng T."/>
            <person name="Zhang A."/>
            <person name="Moore M.J."/>
            <person name="Landis J.B."/>
            <person name="Lin N."/>
            <person name="Zhang H."/>
            <person name="Zhang X."/>
            <person name="Huang J."/>
            <person name="Zhang X."/>
            <person name="Sun H."/>
            <person name="Wang H."/>
        </authorList>
    </citation>
    <scope>NUCLEOTIDE SEQUENCE [LARGE SCALE GENOMIC DNA]</scope>
    <source>
        <strain evidence="2">TB1705</strain>
        <tissue evidence="2">Leaf</tissue>
    </source>
</reference>
<evidence type="ECO:0000256" key="1">
    <source>
        <dbReference type="SAM" id="Phobius"/>
    </source>
</evidence>
<evidence type="ECO:0000313" key="3">
    <source>
        <dbReference type="Proteomes" id="UP000541444"/>
    </source>
</evidence>
<keyword evidence="3" id="KW-1185">Reference proteome</keyword>
<organism evidence="2 3">
    <name type="scientific">Kingdonia uniflora</name>
    <dbReference type="NCBI Taxonomy" id="39325"/>
    <lineage>
        <taxon>Eukaryota</taxon>
        <taxon>Viridiplantae</taxon>
        <taxon>Streptophyta</taxon>
        <taxon>Embryophyta</taxon>
        <taxon>Tracheophyta</taxon>
        <taxon>Spermatophyta</taxon>
        <taxon>Magnoliopsida</taxon>
        <taxon>Ranunculales</taxon>
        <taxon>Circaeasteraceae</taxon>
        <taxon>Kingdonia</taxon>
    </lineage>
</organism>
<name>A0A7J7MB07_9MAGN</name>